<reference evidence="3" key="1">
    <citation type="submission" date="2021-02" db="EMBL/GenBank/DDBJ databases">
        <title>Genome sequence Cadophora malorum strain M34.</title>
        <authorList>
            <person name="Stefanovic E."/>
            <person name="Vu D."/>
            <person name="Scully C."/>
            <person name="Dijksterhuis J."/>
            <person name="Roader J."/>
            <person name="Houbraken J."/>
        </authorList>
    </citation>
    <scope>NUCLEOTIDE SEQUENCE</scope>
    <source>
        <strain evidence="3">M34</strain>
    </source>
</reference>
<dbReference type="AlphaFoldDB" id="A0A8H7WFS7"/>
<dbReference type="EMBL" id="JAFJYH010000026">
    <property type="protein sequence ID" value="KAG4424015.1"/>
    <property type="molecule type" value="Genomic_DNA"/>
</dbReference>
<comment type="caution">
    <text evidence="3">The sequence shown here is derived from an EMBL/GenBank/DDBJ whole genome shotgun (WGS) entry which is preliminary data.</text>
</comment>
<dbReference type="InterPro" id="IPR037470">
    <property type="entry name" value="IVY1"/>
</dbReference>
<evidence type="ECO:0008006" key="5">
    <source>
        <dbReference type="Google" id="ProtNLM"/>
    </source>
</evidence>
<feature type="region of interest" description="Disordered" evidence="2">
    <location>
        <begin position="357"/>
        <end position="479"/>
    </location>
</feature>
<feature type="compositionally biased region" description="Basic and acidic residues" evidence="2">
    <location>
        <begin position="381"/>
        <end position="415"/>
    </location>
</feature>
<dbReference type="GO" id="GO:0000329">
    <property type="term" value="C:fungal-type vacuole membrane"/>
    <property type="evidence" value="ECO:0007669"/>
    <property type="project" value="InterPro"/>
</dbReference>
<evidence type="ECO:0000313" key="3">
    <source>
        <dbReference type="EMBL" id="KAG4424015.1"/>
    </source>
</evidence>
<dbReference type="Proteomes" id="UP000664132">
    <property type="component" value="Unassembled WGS sequence"/>
</dbReference>
<evidence type="ECO:0000256" key="1">
    <source>
        <dbReference type="SAM" id="Coils"/>
    </source>
</evidence>
<dbReference type="GO" id="GO:0042144">
    <property type="term" value="P:vacuole fusion, non-autophagic"/>
    <property type="evidence" value="ECO:0007669"/>
    <property type="project" value="InterPro"/>
</dbReference>
<organism evidence="3 4">
    <name type="scientific">Cadophora malorum</name>
    <dbReference type="NCBI Taxonomy" id="108018"/>
    <lineage>
        <taxon>Eukaryota</taxon>
        <taxon>Fungi</taxon>
        <taxon>Dikarya</taxon>
        <taxon>Ascomycota</taxon>
        <taxon>Pezizomycotina</taxon>
        <taxon>Leotiomycetes</taxon>
        <taxon>Helotiales</taxon>
        <taxon>Ploettnerulaceae</taxon>
        <taxon>Cadophora</taxon>
    </lineage>
</organism>
<accession>A0A8H7WFS7</accession>
<proteinExistence type="predicted"/>
<dbReference type="PANTHER" id="PTHR38407">
    <property type="entry name" value="PROTEIN IVY1"/>
    <property type="match status" value="1"/>
</dbReference>
<feature type="coiled-coil region" evidence="1">
    <location>
        <begin position="164"/>
        <end position="191"/>
    </location>
</feature>
<feature type="region of interest" description="Disordered" evidence="2">
    <location>
        <begin position="1"/>
        <end position="25"/>
    </location>
</feature>
<protein>
    <recommendedName>
        <fullName evidence="5">Protein IVY1</fullName>
    </recommendedName>
</protein>
<name>A0A8H7WFS7_9HELO</name>
<dbReference type="PANTHER" id="PTHR38407:SF1">
    <property type="entry name" value="PROTEIN IVY1"/>
    <property type="match status" value="1"/>
</dbReference>
<keyword evidence="1" id="KW-0175">Coiled coil</keyword>
<dbReference type="Gene3D" id="1.20.1270.60">
    <property type="entry name" value="Arfaptin homology (AH) domain/BAR domain"/>
    <property type="match status" value="1"/>
</dbReference>
<feature type="compositionally biased region" description="Basic and acidic residues" evidence="2">
    <location>
        <begin position="440"/>
        <end position="471"/>
    </location>
</feature>
<evidence type="ECO:0000256" key="2">
    <source>
        <dbReference type="SAM" id="MobiDB-lite"/>
    </source>
</evidence>
<evidence type="ECO:0000313" key="4">
    <source>
        <dbReference type="Proteomes" id="UP000664132"/>
    </source>
</evidence>
<feature type="compositionally biased region" description="Pro residues" evidence="2">
    <location>
        <begin position="7"/>
        <end position="18"/>
    </location>
</feature>
<dbReference type="SUPFAM" id="SSF103657">
    <property type="entry name" value="BAR/IMD domain-like"/>
    <property type="match status" value="1"/>
</dbReference>
<dbReference type="OrthoDB" id="5594612at2759"/>
<dbReference type="GO" id="GO:0005543">
    <property type="term" value="F:phospholipid binding"/>
    <property type="evidence" value="ECO:0007669"/>
    <property type="project" value="InterPro"/>
</dbReference>
<keyword evidence="4" id="KW-1185">Reference proteome</keyword>
<dbReference type="InterPro" id="IPR027267">
    <property type="entry name" value="AH/BAR_dom_sf"/>
</dbReference>
<sequence length="479" mass="52297">MSTDSRPPSPSALPPIPSSPTYSYASTANPIPSSFNLPLPPPPRSPHAVLTKADLEASQTAYSDLLSSAKAYRLALAALSVSASTFGSALEACARLKEARSEAMPSSAANSMSNSFSAKGNCTADSLLAASGVHQLVANHQQILSETVYRSFEVPLLHELDQWRRRMEEEEVGYQREAKTMSKEIRKMEKEGLRLHKQRKRDVGKFREHLVQLTGKLDQLTGLSGGHSRGLLRDCQEMSKGIVECSAGLVRAEVDIFEALARKGWNGGGLDELLEKGRDLFASEEHGGADAHPNHGAKIFSILPQNRSILATEDSLGTGGMPLARSDSLVVEGMPYQSLAGAVSGVRDTDVTSIFSERDMPSSALMNRPRGVRPFSPTPGERVRDPLEDYGKPAFEEPQKLDEESDADKREDRVESASAKTVVHVTEPEHETAVVDSEDETAKSKDKEKEREERESESGRSGRERERRWSVTDDGVVSD</sequence>
<dbReference type="FunFam" id="1.20.1270.60:FF:000075">
    <property type="entry name" value="Related to IVY1-phospholipid-binding protein"/>
    <property type="match status" value="1"/>
</dbReference>
<gene>
    <name evidence="3" type="ORF">IFR04_002857</name>
</gene>